<sequence length="305" mass="33811">MFQRRTTPTEQTQAAPSIHRKITLSIDTDSFVLTGGNDIVEIDLDTGNLSVKDDYMPTPTTRHYEIYGIIGFIKLLSSQPLGQIQGKTIYAITRIAVVPFEYEEACRVLDRRVVREVDEDLSSTSDTFSIPIPSHGRVTSEDVDPATIMISERELSSTPESTTPLSQSLSTEITETKVMSTDVTSSRPSRIEAFRQPVNSLFAKMKSAFTKRPSSAASDTSDDADKDGEFESVTISETVVFRQVTPEGEYKEDENDKKECKEDENDKKGFGAAAKRLTVMAWDGLKNEVVGVRDVVGLNNVSDFK</sequence>
<gene>
    <name evidence="2" type="ORF">POCULU_LOCUS1911</name>
</gene>
<evidence type="ECO:0000313" key="2">
    <source>
        <dbReference type="EMBL" id="CAG8487981.1"/>
    </source>
</evidence>
<evidence type="ECO:0000256" key="1">
    <source>
        <dbReference type="SAM" id="MobiDB-lite"/>
    </source>
</evidence>
<reference evidence="2" key="1">
    <citation type="submission" date="2021-06" db="EMBL/GenBank/DDBJ databases">
        <authorList>
            <person name="Kallberg Y."/>
            <person name="Tangrot J."/>
            <person name="Rosling A."/>
        </authorList>
    </citation>
    <scope>NUCLEOTIDE SEQUENCE</scope>
    <source>
        <strain evidence="2">IA702</strain>
    </source>
</reference>
<feature type="compositionally biased region" description="Basic and acidic residues" evidence="1">
    <location>
        <begin position="254"/>
        <end position="268"/>
    </location>
</feature>
<feature type="non-terminal residue" evidence="2">
    <location>
        <position position="305"/>
    </location>
</feature>
<accession>A0A9N8WKK7</accession>
<name>A0A9N8WKK7_9GLOM</name>
<keyword evidence="3" id="KW-1185">Reference proteome</keyword>
<proteinExistence type="predicted"/>
<comment type="caution">
    <text evidence="2">The sequence shown here is derived from an EMBL/GenBank/DDBJ whole genome shotgun (WGS) entry which is preliminary data.</text>
</comment>
<evidence type="ECO:0000313" key="3">
    <source>
        <dbReference type="Proteomes" id="UP000789572"/>
    </source>
</evidence>
<dbReference type="EMBL" id="CAJVPJ010000158">
    <property type="protein sequence ID" value="CAG8487981.1"/>
    <property type="molecule type" value="Genomic_DNA"/>
</dbReference>
<dbReference type="Proteomes" id="UP000789572">
    <property type="component" value="Unassembled WGS sequence"/>
</dbReference>
<feature type="region of interest" description="Disordered" evidence="1">
    <location>
        <begin position="245"/>
        <end position="268"/>
    </location>
</feature>
<organism evidence="2 3">
    <name type="scientific">Paraglomus occultum</name>
    <dbReference type="NCBI Taxonomy" id="144539"/>
    <lineage>
        <taxon>Eukaryota</taxon>
        <taxon>Fungi</taxon>
        <taxon>Fungi incertae sedis</taxon>
        <taxon>Mucoromycota</taxon>
        <taxon>Glomeromycotina</taxon>
        <taxon>Glomeromycetes</taxon>
        <taxon>Paraglomerales</taxon>
        <taxon>Paraglomeraceae</taxon>
        <taxon>Paraglomus</taxon>
    </lineage>
</organism>
<dbReference type="AlphaFoldDB" id="A0A9N8WKK7"/>
<protein>
    <submittedName>
        <fullName evidence="2">9680_t:CDS:1</fullName>
    </submittedName>
</protein>